<dbReference type="NCBIfam" id="TIGR01494">
    <property type="entry name" value="ATPase_P-type"/>
    <property type="match status" value="2"/>
</dbReference>
<comment type="caution">
    <text evidence="14">The sequence shown here is derived from an EMBL/GenBank/DDBJ whole genome shotgun (WGS) entry which is preliminary data.</text>
</comment>
<dbReference type="Gene3D" id="1.20.1110.10">
    <property type="entry name" value="Calcium-transporting ATPase, transmembrane domain"/>
    <property type="match status" value="1"/>
</dbReference>
<accession>A0A7C9RIK0</accession>
<dbReference type="PROSITE" id="PS00154">
    <property type="entry name" value="ATPASE_E1_E2"/>
    <property type="match status" value="1"/>
</dbReference>
<evidence type="ECO:0000256" key="6">
    <source>
        <dbReference type="ARBA" id="ARBA00022840"/>
    </source>
</evidence>
<dbReference type="SUPFAM" id="SSF56784">
    <property type="entry name" value="HAD-like"/>
    <property type="match status" value="1"/>
</dbReference>
<evidence type="ECO:0000256" key="1">
    <source>
        <dbReference type="ARBA" id="ARBA00004651"/>
    </source>
</evidence>
<keyword evidence="3" id="KW-0597">Phosphoprotein</keyword>
<keyword evidence="4 11" id="KW-0812">Transmembrane</keyword>
<dbReference type="InterPro" id="IPR023298">
    <property type="entry name" value="ATPase_P-typ_TM_dom_sf"/>
</dbReference>
<dbReference type="InterPro" id="IPR006068">
    <property type="entry name" value="ATPase_P-typ_cation-transptr_C"/>
</dbReference>
<evidence type="ECO:0000313" key="15">
    <source>
        <dbReference type="Proteomes" id="UP000480266"/>
    </source>
</evidence>
<dbReference type="GO" id="GO:0005886">
    <property type="term" value="C:plasma membrane"/>
    <property type="evidence" value="ECO:0007669"/>
    <property type="project" value="UniProtKB-SubCell"/>
</dbReference>
<feature type="transmembrane region" description="Helical" evidence="11">
    <location>
        <begin position="107"/>
        <end position="125"/>
    </location>
</feature>
<feature type="transmembrane region" description="Helical" evidence="11">
    <location>
        <begin position="590"/>
        <end position="613"/>
    </location>
</feature>
<dbReference type="SUPFAM" id="SSF81665">
    <property type="entry name" value="Calcium ATPase, transmembrane domain M"/>
    <property type="match status" value="1"/>
</dbReference>
<gene>
    <name evidence="14" type="primary">mgtA</name>
    <name evidence="14" type="ORF">G4V63_25120</name>
</gene>
<evidence type="ECO:0000313" key="14">
    <source>
        <dbReference type="EMBL" id="NGX98363.1"/>
    </source>
</evidence>
<evidence type="ECO:0000256" key="10">
    <source>
        <dbReference type="ARBA" id="ARBA00023136"/>
    </source>
</evidence>
<evidence type="ECO:0000256" key="3">
    <source>
        <dbReference type="ARBA" id="ARBA00022553"/>
    </source>
</evidence>
<evidence type="ECO:0000256" key="4">
    <source>
        <dbReference type="ARBA" id="ARBA00022692"/>
    </source>
</evidence>
<dbReference type="Pfam" id="PF00689">
    <property type="entry name" value="Cation_ATPase_C"/>
    <property type="match status" value="1"/>
</dbReference>
<evidence type="ECO:0000259" key="12">
    <source>
        <dbReference type="Pfam" id="PF00122"/>
    </source>
</evidence>
<dbReference type="InterPro" id="IPR036412">
    <property type="entry name" value="HAD-like_sf"/>
</dbReference>
<keyword evidence="8" id="KW-1278">Translocase</keyword>
<dbReference type="SFLD" id="SFLDS00003">
    <property type="entry name" value="Haloacid_Dehalogenase"/>
    <property type="match status" value="1"/>
</dbReference>
<dbReference type="Proteomes" id="UP000480266">
    <property type="component" value="Unassembled WGS sequence"/>
</dbReference>
<dbReference type="PRINTS" id="PR01836">
    <property type="entry name" value="MGATPASE"/>
</dbReference>
<feature type="transmembrane region" description="Helical" evidence="11">
    <location>
        <begin position="681"/>
        <end position="700"/>
    </location>
</feature>
<keyword evidence="7" id="KW-0460">Magnesium</keyword>
<feature type="domain" description="Cation-transporting P-type ATPase C-terminal" evidence="13">
    <location>
        <begin position="544"/>
        <end position="700"/>
    </location>
</feature>
<dbReference type="InterPro" id="IPR018303">
    <property type="entry name" value="ATPase_P-typ_P_site"/>
</dbReference>
<dbReference type="GO" id="GO:0005524">
    <property type="term" value="F:ATP binding"/>
    <property type="evidence" value="ECO:0007669"/>
    <property type="project" value="UniProtKB-KW"/>
</dbReference>
<dbReference type="AlphaFoldDB" id="A0A7C9RIK0"/>
<dbReference type="GO" id="GO:0016887">
    <property type="term" value="F:ATP hydrolysis activity"/>
    <property type="evidence" value="ECO:0007669"/>
    <property type="project" value="InterPro"/>
</dbReference>
<evidence type="ECO:0000256" key="8">
    <source>
        <dbReference type="ARBA" id="ARBA00022967"/>
    </source>
</evidence>
<dbReference type="NCBIfam" id="NF011702">
    <property type="entry name" value="PRK15122.1"/>
    <property type="match status" value="1"/>
</dbReference>
<feature type="transmembrane region" description="Helical" evidence="11">
    <location>
        <begin position="137"/>
        <end position="161"/>
    </location>
</feature>
<dbReference type="InterPro" id="IPR023214">
    <property type="entry name" value="HAD_sf"/>
</dbReference>
<evidence type="ECO:0000256" key="7">
    <source>
        <dbReference type="ARBA" id="ARBA00022842"/>
    </source>
</evidence>
<keyword evidence="2" id="KW-1003">Cell membrane</keyword>
<evidence type="ECO:0000256" key="9">
    <source>
        <dbReference type="ARBA" id="ARBA00022989"/>
    </source>
</evidence>
<feature type="transmembrane region" description="Helical" evidence="11">
    <location>
        <begin position="655"/>
        <end position="675"/>
    </location>
</feature>
<dbReference type="SFLD" id="SFLDG00002">
    <property type="entry name" value="C1.7:_P-type_atpase_like"/>
    <property type="match status" value="1"/>
</dbReference>
<name>A0A7C9RIK0_9BRAD</name>
<dbReference type="InterPro" id="IPR044492">
    <property type="entry name" value="P_typ_ATPase_HD_dom"/>
</dbReference>
<dbReference type="InterPro" id="IPR059000">
    <property type="entry name" value="ATPase_P-type_domA"/>
</dbReference>
<evidence type="ECO:0000256" key="5">
    <source>
        <dbReference type="ARBA" id="ARBA00022741"/>
    </source>
</evidence>
<keyword evidence="10 11" id="KW-0472">Membrane</keyword>
<dbReference type="Gene3D" id="3.40.1110.10">
    <property type="entry name" value="Calcium-transporting ATPase, cytoplasmic domain N"/>
    <property type="match status" value="1"/>
</dbReference>
<dbReference type="PANTHER" id="PTHR42861">
    <property type="entry name" value="CALCIUM-TRANSPORTING ATPASE"/>
    <property type="match status" value="1"/>
</dbReference>
<evidence type="ECO:0000256" key="11">
    <source>
        <dbReference type="SAM" id="Phobius"/>
    </source>
</evidence>
<dbReference type="CDD" id="cd02077">
    <property type="entry name" value="P-type_ATPase_Mg"/>
    <property type="match status" value="1"/>
</dbReference>
<feature type="domain" description="P-type ATPase A" evidence="12">
    <location>
        <begin position="1"/>
        <end position="90"/>
    </location>
</feature>
<proteinExistence type="predicted"/>
<keyword evidence="6" id="KW-0067">ATP-binding</keyword>
<dbReference type="InterPro" id="IPR008250">
    <property type="entry name" value="ATPase_P-typ_transduc_dom_A_sf"/>
</dbReference>
<keyword evidence="9 11" id="KW-1133">Transmembrane helix</keyword>
<dbReference type="InterPro" id="IPR023299">
    <property type="entry name" value="ATPase_P-typ_cyto_dom_N"/>
</dbReference>
<dbReference type="Gene3D" id="2.70.150.10">
    <property type="entry name" value="Calcium-transporting ATPase, cytoplasmic transduction domain A"/>
    <property type="match status" value="1"/>
</dbReference>
<keyword evidence="15" id="KW-1185">Reference proteome</keyword>
<sequence>VYLSAGDMVPADVRLLTAKDLFVSQAMLTGESIPLEKYSVPPAAKPASSGRAALELETACFMGTNVVSGTATAVVVATGDATYFGVMARDIVGGRPLTSFDIGINRVSWMLIRFLLVMTPLVFLINGLGKGAWLESLLFAVSVAVGLTPEMLPMIVTANLAKGAVMMARRKSIVKKLNAIQNFGAMDILCTDKTGTLTQNKVILERHLDIHGNEDSQVLELAWLNSFHQTGLKNLLDVAVLEYAEQDELVGKLQHYRKVDEIPFDFVRRRMSVIVRNGNKNLLVCKGAIEEVLALCTSADDNAATPDGIVPFTSEMRREVRAITRDLNEDGLRALAVAYKALPPEDRTYTVSDEQDLVLAGYVAFLDPPKETAREAIAALREHGVDTKIITGDNEVVTRKICKEVGLAVDKAVTGKDVAAMSDAELADTAERTTIFTKMSPMEKSRVIRALQSKGHTVGYLGDGINDAAALKDADVGISVDTAVDIAKESADIILLEKSLLVLEEAVIEGRKTFANIIKYIKMTASSNFGNVFSVLVASIFLPFLPMLPIQLLIQNLLYDISQVSIPWDDVDEDYLKQPRKWDSSGIARFMMFIGPISSVFDIATFIVMWHVFGADSIEKQSLFQSGWFVVGLLTQTLIVHMIRTQHIPFIQSRAATPVILLTASIMAIGIYLPFSPLGAHVGMLPLPEAYFPILVAILLSY</sequence>
<dbReference type="Pfam" id="PF00122">
    <property type="entry name" value="E1-E2_ATPase"/>
    <property type="match status" value="1"/>
</dbReference>
<reference evidence="14" key="1">
    <citation type="submission" date="2020-02" db="EMBL/GenBank/DDBJ databases">
        <title>Draft genome sequence of Candidatus Afipia apatlaquensis IBT-C3, a potential strain for decolorization of textile dyes.</title>
        <authorList>
            <person name="Sanchez-Reyes A."/>
            <person name="Breton-Deval L."/>
            <person name="Mangelson H."/>
            <person name="Sanchez-Flores A."/>
        </authorList>
    </citation>
    <scope>NUCLEOTIDE SEQUENCE [LARGE SCALE GENOMIC DNA]</scope>
    <source>
        <strain evidence="14">IBT-C3</strain>
    </source>
</reference>
<evidence type="ECO:0000259" key="13">
    <source>
        <dbReference type="Pfam" id="PF00689"/>
    </source>
</evidence>
<organism evidence="14 15">
    <name type="scientific">Candidatus Afipia apatlaquensis</name>
    <dbReference type="NCBI Taxonomy" id="2712852"/>
    <lineage>
        <taxon>Bacteria</taxon>
        <taxon>Pseudomonadati</taxon>
        <taxon>Pseudomonadota</taxon>
        <taxon>Alphaproteobacteria</taxon>
        <taxon>Hyphomicrobiales</taxon>
        <taxon>Nitrobacteraceae</taxon>
        <taxon>Afipia</taxon>
    </lineage>
</organism>
<feature type="non-terminal residue" evidence="14">
    <location>
        <position position="702"/>
    </location>
</feature>
<keyword evidence="5" id="KW-0547">Nucleotide-binding</keyword>
<dbReference type="GO" id="GO:0015444">
    <property type="term" value="F:P-type magnesium transporter activity"/>
    <property type="evidence" value="ECO:0007669"/>
    <property type="project" value="InterPro"/>
</dbReference>
<dbReference type="Gene3D" id="3.40.50.1000">
    <property type="entry name" value="HAD superfamily/HAD-like"/>
    <property type="match status" value="1"/>
</dbReference>
<evidence type="ECO:0000256" key="2">
    <source>
        <dbReference type="ARBA" id="ARBA00022475"/>
    </source>
</evidence>
<dbReference type="InterPro" id="IPR006415">
    <property type="entry name" value="P-type_ATPase_IIIB"/>
</dbReference>
<protein>
    <submittedName>
        <fullName evidence="14">Magnesium-translocating P-type ATPase</fullName>
    </submittedName>
</protein>
<comment type="subcellular location">
    <subcellularLocation>
        <location evidence="1">Cell membrane</location>
        <topology evidence="1">Multi-pass membrane protein</topology>
    </subcellularLocation>
</comment>
<dbReference type="NCBIfam" id="TIGR01524">
    <property type="entry name" value="ATPase-IIIB_Mg"/>
    <property type="match status" value="1"/>
</dbReference>
<dbReference type="InterPro" id="IPR001757">
    <property type="entry name" value="P_typ_ATPase"/>
</dbReference>
<dbReference type="SFLD" id="SFLDF00027">
    <property type="entry name" value="p-type_atpase"/>
    <property type="match status" value="1"/>
</dbReference>
<feature type="non-terminal residue" evidence="14">
    <location>
        <position position="1"/>
    </location>
</feature>
<dbReference type="EMBL" id="JAAMRR010001276">
    <property type="protein sequence ID" value="NGX98363.1"/>
    <property type="molecule type" value="Genomic_DNA"/>
</dbReference>
<dbReference type="Pfam" id="PF13246">
    <property type="entry name" value="Cation_ATPase"/>
    <property type="match status" value="1"/>
</dbReference>
<dbReference type="SUPFAM" id="SSF81653">
    <property type="entry name" value="Calcium ATPase, transduction domain A"/>
    <property type="match status" value="1"/>
</dbReference>